<feature type="compositionally biased region" description="Low complexity" evidence="2">
    <location>
        <begin position="292"/>
        <end position="301"/>
    </location>
</feature>
<reference evidence="3 4" key="1">
    <citation type="journal article" date="2017" name="Mol. Biol. Evol.">
        <title>The 4-celled Tetrabaena socialis nuclear genome reveals the essential components for genetic control of cell number at the origin of multicellularity in the volvocine lineage.</title>
        <authorList>
            <person name="Featherston J."/>
            <person name="Arakaki Y."/>
            <person name="Hanschen E.R."/>
            <person name="Ferris P.J."/>
            <person name="Michod R.E."/>
            <person name="Olson B.J.S.C."/>
            <person name="Nozaki H."/>
            <person name="Durand P.M."/>
        </authorList>
    </citation>
    <scope>NUCLEOTIDE SEQUENCE [LARGE SCALE GENOMIC DNA]</scope>
    <source>
        <strain evidence="3 4">NIES-571</strain>
    </source>
</reference>
<evidence type="ECO:0000313" key="4">
    <source>
        <dbReference type="Proteomes" id="UP000236333"/>
    </source>
</evidence>
<organism evidence="3 4">
    <name type="scientific">Tetrabaena socialis</name>
    <dbReference type="NCBI Taxonomy" id="47790"/>
    <lineage>
        <taxon>Eukaryota</taxon>
        <taxon>Viridiplantae</taxon>
        <taxon>Chlorophyta</taxon>
        <taxon>core chlorophytes</taxon>
        <taxon>Chlorophyceae</taxon>
        <taxon>CS clade</taxon>
        <taxon>Chlamydomonadales</taxon>
        <taxon>Tetrabaenaceae</taxon>
        <taxon>Tetrabaena</taxon>
    </lineage>
</organism>
<feature type="region of interest" description="Disordered" evidence="2">
    <location>
        <begin position="251"/>
        <end position="312"/>
    </location>
</feature>
<dbReference type="AlphaFoldDB" id="A0A2J7ZZI6"/>
<gene>
    <name evidence="3" type="ORF">TSOC_008056</name>
</gene>
<proteinExistence type="predicted"/>
<feature type="non-terminal residue" evidence="3">
    <location>
        <position position="1"/>
    </location>
</feature>
<dbReference type="PANTHER" id="PTHR30222">
    <property type="entry name" value="SPERMIDINE/PUTRESCINE-BINDING PERIPLASMIC PROTEIN"/>
    <property type="match status" value="1"/>
</dbReference>
<dbReference type="OrthoDB" id="536229at2759"/>
<dbReference type="Gene3D" id="3.40.190.10">
    <property type="entry name" value="Periplasmic binding protein-like II"/>
    <property type="match status" value="1"/>
</dbReference>
<name>A0A2J7ZZI6_9CHLO</name>
<dbReference type="PANTHER" id="PTHR30222:SF17">
    <property type="entry name" value="SPERMIDINE_PUTRESCINE-BINDING PERIPLASMIC PROTEIN"/>
    <property type="match status" value="1"/>
</dbReference>
<sequence>WGCTLIAYRRDRLLRRGGTPVLDWGDLLQPALAGRLAMTESPRELVAAAVRSLGSGPGAGGGGGGEAGLGGAGEGGRRLLSVNASAAELAAAGVTEQVLRERVGALQRQARLFSSRDHVRALQAGDVWAVVGSSQDLVQLAERSGNVELVAPLSGTQLWADVWAVPSGAQVLRGCAGALELGQPGLKSGAPPVALAAAAAAADPAATSVLSSIHAHRSHLLAARRAAERRAPLAAARQALYGALPDSLRPYLPGPAHPDDPAAAAAAGSGREGEGRDGRTAAGEVSYGGGAASSSYSASSSPSDAPWLRGDDPYPPVELHHASGYLPPPQVLARSEFLLPLDGPTLEMYGRVLGSGGGGGGASGGG</sequence>
<comment type="caution">
    <text evidence="3">The sequence shown here is derived from an EMBL/GenBank/DDBJ whole genome shotgun (WGS) entry which is preliminary data.</text>
</comment>
<protein>
    <submittedName>
        <fullName evidence="3">Uncharacterized protein</fullName>
    </submittedName>
</protein>
<dbReference type="SUPFAM" id="SSF53850">
    <property type="entry name" value="Periplasmic binding protein-like II"/>
    <property type="match status" value="1"/>
</dbReference>
<evidence type="ECO:0000256" key="2">
    <source>
        <dbReference type="SAM" id="MobiDB-lite"/>
    </source>
</evidence>
<keyword evidence="4" id="KW-1185">Reference proteome</keyword>
<dbReference type="Proteomes" id="UP000236333">
    <property type="component" value="Unassembled WGS sequence"/>
</dbReference>
<evidence type="ECO:0000256" key="1">
    <source>
        <dbReference type="ARBA" id="ARBA00022729"/>
    </source>
</evidence>
<keyword evidence="1" id="KW-0732">Signal</keyword>
<dbReference type="EMBL" id="PGGS01000288">
    <property type="protein sequence ID" value="PNH05673.1"/>
    <property type="molecule type" value="Genomic_DNA"/>
</dbReference>
<accession>A0A2J7ZZI6</accession>
<evidence type="ECO:0000313" key="3">
    <source>
        <dbReference type="EMBL" id="PNH05673.1"/>
    </source>
</evidence>